<dbReference type="SUPFAM" id="SSF81606">
    <property type="entry name" value="PP2C-like"/>
    <property type="match status" value="1"/>
</dbReference>
<dbReference type="AlphaFoldDB" id="A0A653IED2"/>
<dbReference type="RefSeq" id="WP_159173566.1">
    <property type="nucleotide sequence ID" value="NZ_LR732312.1"/>
</dbReference>
<evidence type="ECO:0000313" key="2">
    <source>
        <dbReference type="EMBL" id="VWX37568.1"/>
    </source>
</evidence>
<evidence type="ECO:0000313" key="3">
    <source>
        <dbReference type="Proteomes" id="UP000439752"/>
    </source>
</evidence>
<dbReference type="Proteomes" id="UP000439752">
    <property type="component" value="Unassembled WGS sequence"/>
</dbReference>
<sequence length="261" mass="29128">MFSWVGSEEAYVDQIDIRQVGPVVLGRFGGCSTAGQTKNEDGCLVMTGTDWELTVLLDAHNSAESAELVAEQFLTYQERLHQQLEQATESVLPTFEQIILELLTEDTFRARCETCRGETACLVVVRKGNYVFWLSVGDCIAHLFHPELAGLGQHSLNQRQFFEWIGQVNTFALPVPCYTRGIRELRQGHNRLFLTTDGLVECPGEPFSDATDISRAFRDTEAQDAVLTLLTTIKHHAVRDSTTMLTWSIDVTGDVTQPSNA</sequence>
<dbReference type="InterPro" id="IPR001932">
    <property type="entry name" value="PPM-type_phosphatase-like_dom"/>
</dbReference>
<protein>
    <submittedName>
        <fullName evidence="2">Protein phosphatase</fullName>
    </submittedName>
</protein>
<reference evidence="2 3" key="1">
    <citation type="submission" date="2019-10" db="EMBL/GenBank/DDBJ databases">
        <authorList>
            <person name="Karimi E."/>
        </authorList>
    </citation>
    <scope>NUCLEOTIDE SEQUENCE [LARGE SCALE GENOMIC DNA]</scope>
    <source>
        <strain evidence="2">Exiguobacterium sp. 9Y</strain>
    </source>
</reference>
<accession>A0A653IED2</accession>
<evidence type="ECO:0000259" key="1">
    <source>
        <dbReference type="PROSITE" id="PS51746"/>
    </source>
</evidence>
<keyword evidence="3" id="KW-1185">Reference proteome</keyword>
<name>A0A653IED2_9BACL</name>
<dbReference type="InterPro" id="IPR036457">
    <property type="entry name" value="PPM-type-like_dom_sf"/>
</dbReference>
<gene>
    <name evidence="2" type="ORF">EXIGUO9Y_320007</name>
</gene>
<proteinExistence type="predicted"/>
<dbReference type="EMBL" id="CABWKQ010000026">
    <property type="protein sequence ID" value="VWX37568.1"/>
    <property type="molecule type" value="Genomic_DNA"/>
</dbReference>
<dbReference type="Gene3D" id="3.60.40.10">
    <property type="entry name" value="PPM-type phosphatase domain"/>
    <property type="match status" value="1"/>
</dbReference>
<dbReference type="PROSITE" id="PS51746">
    <property type="entry name" value="PPM_2"/>
    <property type="match status" value="1"/>
</dbReference>
<organism evidence="2 3">
    <name type="scientific">Exiguobacterium oxidotolerans</name>
    <dbReference type="NCBI Taxonomy" id="223958"/>
    <lineage>
        <taxon>Bacteria</taxon>
        <taxon>Bacillati</taxon>
        <taxon>Bacillota</taxon>
        <taxon>Bacilli</taxon>
        <taxon>Bacillales</taxon>
        <taxon>Bacillales Family XII. Incertae Sedis</taxon>
        <taxon>Exiguobacterium</taxon>
    </lineage>
</organism>
<feature type="domain" description="PPM-type phosphatase" evidence="1">
    <location>
        <begin position="27"/>
        <end position="261"/>
    </location>
</feature>